<evidence type="ECO:0000259" key="3">
    <source>
        <dbReference type="PROSITE" id="PS51677"/>
    </source>
</evidence>
<dbReference type="Pfam" id="PF01522">
    <property type="entry name" value="Polysacc_deac_1"/>
    <property type="match status" value="1"/>
</dbReference>
<keyword evidence="2" id="KW-0732">Signal</keyword>
<dbReference type="AlphaFoldDB" id="A0A941EGQ3"/>
<gene>
    <name evidence="4" type="ORF">KDK95_32980</name>
</gene>
<dbReference type="RefSeq" id="WP_212522281.1">
    <property type="nucleotide sequence ID" value="NZ_JAGSOH010000191.1"/>
</dbReference>
<feature type="domain" description="NodB homology" evidence="3">
    <location>
        <begin position="63"/>
        <end position="266"/>
    </location>
</feature>
<protein>
    <submittedName>
        <fullName evidence="4">Polysaccharide deacetylase family protein</fullName>
    </submittedName>
</protein>
<dbReference type="InterPro" id="IPR002509">
    <property type="entry name" value="NODB_dom"/>
</dbReference>
<dbReference type="GO" id="GO:0005975">
    <property type="term" value="P:carbohydrate metabolic process"/>
    <property type="evidence" value="ECO:0007669"/>
    <property type="project" value="InterPro"/>
</dbReference>
<evidence type="ECO:0000256" key="1">
    <source>
        <dbReference type="ARBA" id="ARBA00004613"/>
    </source>
</evidence>
<comment type="subcellular location">
    <subcellularLocation>
        <location evidence="1">Secreted</location>
    </subcellularLocation>
</comment>
<organism evidence="4 5">
    <name type="scientific">Actinospica acidithermotolerans</name>
    <dbReference type="NCBI Taxonomy" id="2828514"/>
    <lineage>
        <taxon>Bacteria</taxon>
        <taxon>Bacillati</taxon>
        <taxon>Actinomycetota</taxon>
        <taxon>Actinomycetes</taxon>
        <taxon>Catenulisporales</taxon>
        <taxon>Actinospicaceae</taxon>
        <taxon>Actinospica</taxon>
    </lineage>
</organism>
<evidence type="ECO:0000256" key="2">
    <source>
        <dbReference type="ARBA" id="ARBA00022729"/>
    </source>
</evidence>
<dbReference type="PANTHER" id="PTHR34216:SF3">
    <property type="entry name" value="POLY-BETA-1,6-N-ACETYL-D-GLUCOSAMINE N-DEACETYLASE"/>
    <property type="match status" value="1"/>
</dbReference>
<dbReference type="PROSITE" id="PS51677">
    <property type="entry name" value="NODB"/>
    <property type="match status" value="1"/>
</dbReference>
<evidence type="ECO:0000313" key="5">
    <source>
        <dbReference type="Proteomes" id="UP000676325"/>
    </source>
</evidence>
<reference evidence="4" key="1">
    <citation type="submission" date="2021-04" db="EMBL/GenBank/DDBJ databases">
        <title>Genome based classification of Actinospica acidithermotolerans sp. nov., an actinobacterium isolated from an Indonesian hot spring.</title>
        <authorList>
            <person name="Kusuma A.B."/>
            <person name="Putra K.E."/>
            <person name="Nafisah S."/>
            <person name="Loh J."/>
            <person name="Nouioui I."/>
            <person name="Goodfellow M."/>
        </authorList>
    </citation>
    <scope>NUCLEOTIDE SEQUENCE</scope>
    <source>
        <strain evidence="4">MGRD01-02</strain>
    </source>
</reference>
<sequence length="266" mass="28479">MPPLPVLLYHSVRDDPPGWLAPYTVSRAAFAAQLDALIASGRTPVTCGQIAAARTGGPPLPENAVAVTFDDGYLDFERNALPQLAARGIPATLFVTTGALAPRNHSLLPDVAMLSLGAVARLGAAGVEIGAHTHAHPQLDTLHPSAAAWELTHSKEILEQALGHEIALAAYPHGYSNPRVRELARDAGYRAAFAVRERLSPETDEPYRIARLTVKSDTPAARFGAWLQGAGAPVATPRERASTLAWRYYRRARARVGIPCPLAESR</sequence>
<proteinExistence type="predicted"/>
<dbReference type="InterPro" id="IPR011330">
    <property type="entry name" value="Glyco_hydro/deAcase_b/a-brl"/>
</dbReference>
<dbReference type="GO" id="GO:0005576">
    <property type="term" value="C:extracellular region"/>
    <property type="evidence" value="ECO:0007669"/>
    <property type="project" value="UniProtKB-SubCell"/>
</dbReference>
<evidence type="ECO:0000313" key="4">
    <source>
        <dbReference type="EMBL" id="MBR7831167.1"/>
    </source>
</evidence>
<dbReference type="EMBL" id="JAGSOH010000191">
    <property type="protein sequence ID" value="MBR7831167.1"/>
    <property type="molecule type" value="Genomic_DNA"/>
</dbReference>
<dbReference type="Proteomes" id="UP000676325">
    <property type="component" value="Unassembled WGS sequence"/>
</dbReference>
<dbReference type="CDD" id="cd10918">
    <property type="entry name" value="CE4_NodB_like_5s_6s"/>
    <property type="match status" value="1"/>
</dbReference>
<name>A0A941EGQ3_9ACTN</name>
<keyword evidence="5" id="KW-1185">Reference proteome</keyword>
<accession>A0A941EGQ3</accession>
<dbReference type="InterPro" id="IPR051398">
    <property type="entry name" value="Polysacch_Deacetylase"/>
</dbReference>
<dbReference type="PANTHER" id="PTHR34216">
    <property type="match status" value="1"/>
</dbReference>
<dbReference type="GO" id="GO:0016810">
    <property type="term" value="F:hydrolase activity, acting on carbon-nitrogen (but not peptide) bonds"/>
    <property type="evidence" value="ECO:0007669"/>
    <property type="project" value="InterPro"/>
</dbReference>
<comment type="caution">
    <text evidence="4">The sequence shown here is derived from an EMBL/GenBank/DDBJ whole genome shotgun (WGS) entry which is preliminary data.</text>
</comment>
<dbReference type="SUPFAM" id="SSF88713">
    <property type="entry name" value="Glycoside hydrolase/deacetylase"/>
    <property type="match status" value="1"/>
</dbReference>
<dbReference type="Gene3D" id="3.20.20.370">
    <property type="entry name" value="Glycoside hydrolase/deacetylase"/>
    <property type="match status" value="1"/>
</dbReference>